<accession>A0ABD3LBU6</accession>
<gene>
    <name evidence="3" type="ORF">ACJRO7_010379</name>
</gene>
<feature type="domain" description="DUF4220" evidence="2">
    <location>
        <begin position="32"/>
        <end position="83"/>
    </location>
</feature>
<dbReference type="AlphaFoldDB" id="A0ABD3LBU6"/>
<organism evidence="3 4">
    <name type="scientific">Eucalyptus globulus</name>
    <name type="common">Tasmanian blue gum</name>
    <dbReference type="NCBI Taxonomy" id="34317"/>
    <lineage>
        <taxon>Eukaryota</taxon>
        <taxon>Viridiplantae</taxon>
        <taxon>Streptophyta</taxon>
        <taxon>Embryophyta</taxon>
        <taxon>Tracheophyta</taxon>
        <taxon>Spermatophyta</taxon>
        <taxon>Magnoliopsida</taxon>
        <taxon>eudicotyledons</taxon>
        <taxon>Gunneridae</taxon>
        <taxon>Pentapetalae</taxon>
        <taxon>rosids</taxon>
        <taxon>malvids</taxon>
        <taxon>Myrtales</taxon>
        <taxon>Myrtaceae</taxon>
        <taxon>Myrtoideae</taxon>
        <taxon>Eucalypteae</taxon>
        <taxon>Eucalyptus</taxon>
    </lineage>
</organism>
<dbReference type="Proteomes" id="UP001634007">
    <property type="component" value="Unassembled WGS sequence"/>
</dbReference>
<evidence type="ECO:0000259" key="2">
    <source>
        <dbReference type="Pfam" id="PF13968"/>
    </source>
</evidence>
<keyword evidence="1" id="KW-0472">Membrane</keyword>
<evidence type="ECO:0000313" key="4">
    <source>
        <dbReference type="Proteomes" id="UP001634007"/>
    </source>
</evidence>
<keyword evidence="4" id="KW-1185">Reference proteome</keyword>
<sequence>MVSFALAVQIILILFGHKRRSSHNLKLKIAVWLAYLIGDSIATITLRVLSNKLKEVNKTNGGRLGNDDKLFTFWSPLLLILLEEESVEETTNFFFAQ</sequence>
<feature type="transmembrane region" description="Helical" evidence="1">
    <location>
        <begin position="29"/>
        <end position="49"/>
    </location>
</feature>
<dbReference type="InterPro" id="IPR025315">
    <property type="entry name" value="DUF4220"/>
</dbReference>
<proteinExistence type="predicted"/>
<dbReference type="Pfam" id="PF13968">
    <property type="entry name" value="DUF4220"/>
    <property type="match status" value="1"/>
</dbReference>
<name>A0ABD3LBU6_EUCGL</name>
<keyword evidence="1" id="KW-0812">Transmembrane</keyword>
<reference evidence="3 4" key="1">
    <citation type="submission" date="2024-11" db="EMBL/GenBank/DDBJ databases">
        <title>Chromosome-level genome assembly of Eucalyptus globulus Labill. provides insights into its genome evolution.</title>
        <authorList>
            <person name="Li X."/>
        </authorList>
    </citation>
    <scope>NUCLEOTIDE SEQUENCE [LARGE SCALE GENOMIC DNA]</scope>
    <source>
        <strain evidence="3">CL2024</strain>
        <tissue evidence="3">Fresh tender leaves</tissue>
    </source>
</reference>
<dbReference type="EMBL" id="JBJKBG010000002">
    <property type="protein sequence ID" value="KAL3749266.1"/>
    <property type="molecule type" value="Genomic_DNA"/>
</dbReference>
<evidence type="ECO:0000256" key="1">
    <source>
        <dbReference type="SAM" id="Phobius"/>
    </source>
</evidence>
<evidence type="ECO:0000313" key="3">
    <source>
        <dbReference type="EMBL" id="KAL3749266.1"/>
    </source>
</evidence>
<protein>
    <recommendedName>
        <fullName evidence="2">DUF4220 domain-containing protein</fullName>
    </recommendedName>
</protein>
<dbReference type="PANTHER" id="PTHR31325">
    <property type="entry name" value="OS01G0798800 PROTEIN-RELATED"/>
    <property type="match status" value="1"/>
</dbReference>
<comment type="caution">
    <text evidence="3">The sequence shown here is derived from an EMBL/GenBank/DDBJ whole genome shotgun (WGS) entry which is preliminary data.</text>
</comment>
<keyword evidence="1" id="KW-1133">Transmembrane helix</keyword>